<dbReference type="PROSITE" id="PS51257">
    <property type="entry name" value="PROKAR_LIPOPROTEIN"/>
    <property type="match status" value="1"/>
</dbReference>
<dbReference type="RefSeq" id="WP_086780991.1">
    <property type="nucleotide sequence ID" value="NZ_JAGIOO010000001.1"/>
</dbReference>
<gene>
    <name evidence="2" type="ORF">JOF53_002158</name>
</gene>
<protein>
    <recommendedName>
        <fullName evidence="4">Lipoprotein</fullName>
    </recommendedName>
</protein>
<dbReference type="EMBL" id="JAGIOO010000001">
    <property type="protein sequence ID" value="MBP2473286.1"/>
    <property type="molecule type" value="Genomic_DNA"/>
</dbReference>
<reference evidence="2 3" key="1">
    <citation type="submission" date="2021-03" db="EMBL/GenBank/DDBJ databases">
        <title>Sequencing the genomes of 1000 actinobacteria strains.</title>
        <authorList>
            <person name="Klenk H.-P."/>
        </authorList>
    </citation>
    <scope>NUCLEOTIDE SEQUENCE [LARGE SCALE GENOMIC DNA]</scope>
    <source>
        <strain evidence="2 3">DSM 44580</strain>
    </source>
</reference>
<accession>A0ABS5AAE5</accession>
<comment type="caution">
    <text evidence="2">The sequence shown here is derived from an EMBL/GenBank/DDBJ whole genome shotgun (WGS) entry which is preliminary data.</text>
</comment>
<evidence type="ECO:0000313" key="2">
    <source>
        <dbReference type="EMBL" id="MBP2473286.1"/>
    </source>
</evidence>
<sequence length="333" mass="35772">MRSVLGLIAVGLLALSGCTGPSSPPPPATKTPTGQARSGAAEIDKTMAKRLAENVVYRSWDTCALHDPEAAKKIFGEPETLAPDEFDQCQLRLKNPDLTNWLLTVGVGVSFVGGEGRQKTEIAGAPLYSESREATYCTWSLQTAEYTAISLRAMYSGTREAKQPPRPVCEMVKDYLTTLVPIWRNPPLRTDNATDPALSLALKDPCATYEDLAKLLGEGADKPSVFVNGVYTCTIRHTLKSKTGSGNGIEVKFSWGDDPVAAATRTPNQYRPVQVEGHAGSVEERKTGCKYVIKAADTTITGLDDESQRVEVEAPTCPVAEQATKLVVKAALG</sequence>
<feature type="region of interest" description="Disordered" evidence="1">
    <location>
        <begin position="19"/>
        <end position="39"/>
    </location>
</feature>
<proteinExistence type="predicted"/>
<name>A0ABS5AAE5_9PSEU</name>
<evidence type="ECO:0000256" key="1">
    <source>
        <dbReference type="SAM" id="MobiDB-lite"/>
    </source>
</evidence>
<dbReference type="Proteomes" id="UP001519363">
    <property type="component" value="Unassembled WGS sequence"/>
</dbReference>
<evidence type="ECO:0000313" key="3">
    <source>
        <dbReference type="Proteomes" id="UP001519363"/>
    </source>
</evidence>
<evidence type="ECO:0008006" key="4">
    <source>
        <dbReference type="Google" id="ProtNLM"/>
    </source>
</evidence>
<keyword evidence="3" id="KW-1185">Reference proteome</keyword>
<organism evidence="2 3">
    <name type="scientific">Crossiella equi</name>
    <dbReference type="NCBI Taxonomy" id="130796"/>
    <lineage>
        <taxon>Bacteria</taxon>
        <taxon>Bacillati</taxon>
        <taxon>Actinomycetota</taxon>
        <taxon>Actinomycetes</taxon>
        <taxon>Pseudonocardiales</taxon>
        <taxon>Pseudonocardiaceae</taxon>
        <taxon>Crossiella</taxon>
    </lineage>
</organism>